<proteinExistence type="predicted"/>
<keyword evidence="1" id="KW-0812">Transmembrane</keyword>
<name>A0A4R8FIC3_9GAMM</name>
<evidence type="ECO:0000313" key="2">
    <source>
        <dbReference type="EMBL" id="TDX23688.1"/>
    </source>
</evidence>
<gene>
    <name evidence="2" type="ORF">DFO67_1245</name>
</gene>
<keyword evidence="1" id="KW-0472">Membrane</keyword>
<dbReference type="AlphaFoldDB" id="A0A4R8FIC3"/>
<keyword evidence="1" id="KW-1133">Transmembrane helix</keyword>
<comment type="caution">
    <text evidence="2">The sequence shown here is derived from an EMBL/GenBank/DDBJ whole genome shotgun (WGS) entry which is preliminary data.</text>
</comment>
<evidence type="ECO:0000256" key="1">
    <source>
        <dbReference type="SAM" id="Phobius"/>
    </source>
</evidence>
<dbReference type="RefSeq" id="WP_134020521.1">
    <property type="nucleotide sequence ID" value="NZ_SOEC01000024.1"/>
</dbReference>
<feature type="transmembrane region" description="Helical" evidence="1">
    <location>
        <begin position="36"/>
        <end position="56"/>
    </location>
</feature>
<dbReference type="PROSITE" id="PS51257">
    <property type="entry name" value="PROKAR_LIPOPROTEIN"/>
    <property type="match status" value="1"/>
</dbReference>
<dbReference type="Proteomes" id="UP000294489">
    <property type="component" value="Unassembled WGS sequence"/>
</dbReference>
<evidence type="ECO:0000313" key="3">
    <source>
        <dbReference type="Proteomes" id="UP000294489"/>
    </source>
</evidence>
<feature type="transmembrane region" description="Helical" evidence="1">
    <location>
        <begin position="63"/>
        <end position="80"/>
    </location>
</feature>
<dbReference type="EMBL" id="SOEC01000024">
    <property type="protein sequence ID" value="TDX23688.1"/>
    <property type="molecule type" value="Genomic_DNA"/>
</dbReference>
<feature type="transmembrane region" description="Helical" evidence="1">
    <location>
        <begin position="92"/>
        <end position="116"/>
    </location>
</feature>
<sequence length="180" mass="19144">MKTMTKTILVAAAALIAGSACTLWGMAYLNEGMGNLMLMGIAAIVVALFVVMGALISLILKSVWAGGVFWVGLVMLTWKGTPDPTSEIAGAIWALAMFVVWCGGILALLIAGVRVIRRAIRNAPSRQALAILEDNYESQEMEFKGIYQGNMPVGLFDPAVPLDGNPANPASAFAHLDRLH</sequence>
<accession>A0A4R8FIC3</accession>
<reference evidence="2 3" key="1">
    <citation type="submission" date="2019-03" db="EMBL/GenBank/DDBJ databases">
        <title>Freshwater and sediment microbial communities from various areas in North America, analyzing microbe dynamics in response to fracking.</title>
        <authorList>
            <person name="Lamendella R."/>
        </authorList>
    </citation>
    <scope>NUCLEOTIDE SEQUENCE [LARGE SCALE GENOMIC DNA]</scope>
    <source>
        <strain evidence="2 3">6_TX</strain>
    </source>
</reference>
<organism evidence="2 3">
    <name type="scientific">Modicisalibacter xianhensis</name>
    <dbReference type="NCBI Taxonomy" id="442341"/>
    <lineage>
        <taxon>Bacteria</taxon>
        <taxon>Pseudomonadati</taxon>
        <taxon>Pseudomonadota</taxon>
        <taxon>Gammaproteobacteria</taxon>
        <taxon>Oceanospirillales</taxon>
        <taxon>Halomonadaceae</taxon>
        <taxon>Modicisalibacter</taxon>
    </lineage>
</organism>
<protein>
    <submittedName>
        <fullName evidence="2">Uncharacterized protein</fullName>
    </submittedName>
</protein>